<evidence type="ECO:0000313" key="4">
    <source>
        <dbReference type="Proteomes" id="UP000024329"/>
    </source>
</evidence>
<keyword evidence="1" id="KW-1133">Transmembrane helix</keyword>
<dbReference type="KEGG" id="nre:BES08_23680"/>
<accession>A0A031JIC3</accession>
<dbReference type="eggNOG" id="ENOG5032E7X">
    <property type="taxonomic scope" value="Bacteria"/>
</dbReference>
<dbReference type="PATRIC" id="fig|158500.4.peg.5122"/>
<reference evidence="5" key="3">
    <citation type="journal article" date="2017" name="J. Biotechnol.">
        <title>Complete genome sequence of Novosphingobium resinovorum SA1, a versatile xenobiotic-degrading bacterium capable of utilizing sulfanilic acid.</title>
        <authorList>
            <person name="Hegedus B."/>
            <person name="Kos P.B."/>
            <person name="Balint B."/>
            <person name="Maroti G."/>
            <person name="Gan H.M."/>
            <person name="Perei K."/>
            <person name="Rakhely G."/>
        </authorList>
    </citation>
    <scope>NUCLEOTIDE SEQUENCE [LARGE SCALE GENOMIC DNA]</scope>
    <source>
        <strain evidence="5">SA1</strain>
    </source>
</reference>
<evidence type="ECO:0000313" key="2">
    <source>
        <dbReference type="EMBL" id="AOR79774.1"/>
    </source>
</evidence>
<dbReference type="EMBL" id="JFYZ01000049">
    <property type="protein sequence ID" value="EZP73033.1"/>
    <property type="molecule type" value="Genomic_DNA"/>
</dbReference>
<dbReference type="Proteomes" id="UP000024329">
    <property type="component" value="Unassembled WGS sequence"/>
</dbReference>
<name>A0A031JIC3_9SPHN</name>
<geneLocation type="plasmid" evidence="2 5">
    <name>pSA1</name>
</geneLocation>
<sequence>MAVPSGPSGLDFRALRRREQGLSAVINAVLSAVFFAIVFGLSARPLTMASPDRFALDFVPQGVMVSLMASLVPTLLVRAKLRGIGLATPASVAGIVLRGVACGVASALVLAGLALFGPLHEVPSHPALAFKVVYGALLGLACTRLAVSFLFDRTLKEQAA</sequence>
<dbReference type="OrthoDB" id="7509450at2"/>
<organism evidence="3 4">
    <name type="scientific">Novosphingobium resinovorum</name>
    <dbReference type="NCBI Taxonomy" id="158500"/>
    <lineage>
        <taxon>Bacteria</taxon>
        <taxon>Pseudomonadati</taxon>
        <taxon>Pseudomonadota</taxon>
        <taxon>Alphaproteobacteria</taxon>
        <taxon>Sphingomonadales</taxon>
        <taxon>Sphingomonadaceae</taxon>
        <taxon>Novosphingobium</taxon>
    </lineage>
</organism>
<protein>
    <submittedName>
        <fullName evidence="3">Uncharacterized protein</fullName>
    </submittedName>
</protein>
<feature type="transmembrane region" description="Helical" evidence="1">
    <location>
        <begin position="21"/>
        <end position="41"/>
    </location>
</feature>
<evidence type="ECO:0000313" key="5">
    <source>
        <dbReference type="Proteomes" id="UP000094626"/>
    </source>
</evidence>
<evidence type="ECO:0000256" key="1">
    <source>
        <dbReference type="SAM" id="Phobius"/>
    </source>
</evidence>
<gene>
    <name evidence="2" type="ORF">BES08_23680</name>
    <name evidence="3" type="ORF">BV97_05044</name>
</gene>
<keyword evidence="2" id="KW-0614">Plasmid</keyword>
<feature type="transmembrane region" description="Helical" evidence="1">
    <location>
        <begin position="128"/>
        <end position="151"/>
    </location>
</feature>
<proteinExistence type="predicted"/>
<feature type="transmembrane region" description="Helical" evidence="1">
    <location>
        <begin position="61"/>
        <end position="79"/>
    </location>
</feature>
<dbReference type="EMBL" id="CP017076">
    <property type="protein sequence ID" value="AOR79774.1"/>
    <property type="molecule type" value="Genomic_DNA"/>
</dbReference>
<feature type="transmembrane region" description="Helical" evidence="1">
    <location>
        <begin position="91"/>
        <end position="116"/>
    </location>
</feature>
<keyword evidence="1" id="KW-0812">Transmembrane</keyword>
<keyword evidence="1" id="KW-0472">Membrane</keyword>
<reference evidence="2" key="2">
    <citation type="submission" date="2016-08" db="EMBL/GenBank/DDBJ databases">
        <authorList>
            <person name="Seilhamer J.J."/>
        </authorList>
    </citation>
    <scope>NUCLEOTIDE SEQUENCE [LARGE SCALE GENOMIC DNA]</scope>
    <source>
        <strain evidence="2">SA1</strain>
        <plasmid evidence="2">pSA1</plasmid>
    </source>
</reference>
<reference evidence="3 4" key="1">
    <citation type="submission" date="2014-03" db="EMBL/GenBank/DDBJ databases">
        <title>Whole genome sequence of Novosphingobium resinovorum KF1.</title>
        <authorList>
            <person name="Gan H.M."/>
            <person name="Gan H.Y."/>
            <person name="Chew T.H."/>
            <person name="Savka M.A."/>
        </authorList>
    </citation>
    <scope>NUCLEOTIDE SEQUENCE [LARGE SCALE GENOMIC DNA]</scope>
    <source>
        <strain evidence="3 4">KF1</strain>
    </source>
</reference>
<evidence type="ECO:0000313" key="3">
    <source>
        <dbReference type="EMBL" id="EZP73033.1"/>
    </source>
</evidence>
<dbReference type="RefSeq" id="WP_051587178.1">
    <property type="nucleotide sequence ID" value="NZ_CP017076.1"/>
</dbReference>
<dbReference type="Proteomes" id="UP000094626">
    <property type="component" value="Plasmid pSA1"/>
</dbReference>
<dbReference type="AlphaFoldDB" id="A0A031JIC3"/>
<keyword evidence="5" id="KW-1185">Reference proteome</keyword>